<evidence type="ECO:0000256" key="3">
    <source>
        <dbReference type="ARBA" id="ARBA00013253"/>
    </source>
</evidence>
<dbReference type="EC" id="2.7.6.3" evidence="3"/>
<dbReference type="Gene3D" id="3.30.70.560">
    <property type="entry name" value="7,8-Dihydro-6-hydroxymethylpterin-pyrophosphokinase HPPK"/>
    <property type="match status" value="1"/>
</dbReference>
<name>A0A1I3NRG1_9FLAO</name>
<dbReference type="SUPFAM" id="SSF55083">
    <property type="entry name" value="6-hydroxymethyl-7,8-dihydropterin pyrophosphokinase, HPPK"/>
    <property type="match status" value="1"/>
</dbReference>
<evidence type="ECO:0000256" key="1">
    <source>
        <dbReference type="ARBA" id="ARBA00005051"/>
    </source>
</evidence>
<dbReference type="GO" id="GO:0046654">
    <property type="term" value="P:tetrahydrofolate biosynthetic process"/>
    <property type="evidence" value="ECO:0007669"/>
    <property type="project" value="UniProtKB-UniPathway"/>
</dbReference>
<accession>A0A1I3NRG1</accession>
<evidence type="ECO:0000256" key="8">
    <source>
        <dbReference type="ARBA" id="ARBA00022840"/>
    </source>
</evidence>
<evidence type="ECO:0000256" key="5">
    <source>
        <dbReference type="ARBA" id="ARBA00022679"/>
    </source>
</evidence>
<comment type="function">
    <text evidence="10">Catalyzes the transfer of pyrophosphate from adenosine triphosphate (ATP) to 6-hydroxymethyl-7,8-dihydropterin, an enzymatic step in folate biosynthesis pathway.</text>
</comment>
<evidence type="ECO:0000256" key="7">
    <source>
        <dbReference type="ARBA" id="ARBA00022777"/>
    </source>
</evidence>
<dbReference type="OrthoDB" id="9776634at2"/>
<dbReference type="CDD" id="cd01673">
    <property type="entry name" value="dNK"/>
    <property type="match status" value="1"/>
</dbReference>
<evidence type="ECO:0000256" key="6">
    <source>
        <dbReference type="ARBA" id="ARBA00022741"/>
    </source>
</evidence>
<sequence length="375" mass="43440">MQHQIILSLGSNQGNRIQNLENALLQIHQTIGTVIRVSPVYETPSWGFDSDSFYNCSLLVHSHFSAIKILQIVLSIEEKLGRIRSQQSGYSARIIDIDIIAFNEEVYDLEELQIPHPLMQQRKFVLQPCADLQTDWIHPQLNMNFHELLALCKDPSSCTKTGVLSQPLDIYNFQSINFLAIEGNIGAGKTTLAHKIAEDFNAKLILEGFADNPFLPKFYKDNARYAFPLEMSFLADRYSQLSDDLGQFELFKEFIISDYYIFKSLIFSKITLEEDEYLLYKQVFDIMYKKTPKPDLYIYLYQNTDRLLENIQKRGRSYESDIPATYLDQVNQGYFNYVKTLPEGKVLVIDISDLDFVENQKDYLVILNAIQQKLK</sequence>
<organism evidence="15 16">
    <name type="scientific">Myroides guanonis</name>
    <dbReference type="NCBI Taxonomy" id="1150112"/>
    <lineage>
        <taxon>Bacteria</taxon>
        <taxon>Pseudomonadati</taxon>
        <taxon>Bacteroidota</taxon>
        <taxon>Flavobacteriia</taxon>
        <taxon>Flavobacteriales</taxon>
        <taxon>Flavobacteriaceae</taxon>
        <taxon>Myroides</taxon>
    </lineage>
</organism>
<evidence type="ECO:0000256" key="4">
    <source>
        <dbReference type="ARBA" id="ARBA00016218"/>
    </source>
</evidence>
<dbReference type="AlphaFoldDB" id="A0A1I3NRG1"/>
<dbReference type="PANTHER" id="PTHR43071">
    <property type="entry name" value="2-AMINO-4-HYDROXY-6-HYDROXYMETHYLDIHYDROPTERIDINE PYROPHOSPHOKINASE"/>
    <property type="match status" value="1"/>
</dbReference>
<feature type="domain" description="7,8-dihydro-6-hydroxymethylpterin-pyrophosphokinase" evidence="13">
    <location>
        <begin position="6"/>
        <end position="133"/>
    </location>
</feature>
<keyword evidence="7 15" id="KW-0418">Kinase</keyword>
<reference evidence="16" key="1">
    <citation type="submission" date="2016-10" db="EMBL/GenBank/DDBJ databases">
        <authorList>
            <person name="Varghese N."/>
            <person name="Submissions S."/>
        </authorList>
    </citation>
    <scope>NUCLEOTIDE SEQUENCE [LARGE SCALE GENOMIC DNA]</scope>
    <source>
        <strain evidence="16">DSM 26542</strain>
    </source>
</reference>
<dbReference type="Pfam" id="PF01288">
    <property type="entry name" value="HPPK"/>
    <property type="match status" value="1"/>
</dbReference>
<dbReference type="PANTHER" id="PTHR43071:SF1">
    <property type="entry name" value="2-AMINO-4-HYDROXY-6-HYDROXYMETHYLDIHYDROPTERIDINE PYROPHOSPHOKINASE"/>
    <property type="match status" value="1"/>
</dbReference>
<dbReference type="RefSeq" id="WP_090678260.1">
    <property type="nucleotide sequence ID" value="NZ_FORU01000003.1"/>
</dbReference>
<dbReference type="GO" id="GO:0003848">
    <property type="term" value="F:2-amino-4-hydroxy-6-hydroxymethyldihydropteridine diphosphokinase activity"/>
    <property type="evidence" value="ECO:0007669"/>
    <property type="project" value="UniProtKB-EC"/>
</dbReference>
<keyword evidence="16" id="KW-1185">Reference proteome</keyword>
<evidence type="ECO:0000256" key="2">
    <source>
        <dbReference type="ARBA" id="ARBA00005810"/>
    </source>
</evidence>
<comment type="pathway">
    <text evidence="1">Cofactor biosynthesis; tetrahydrofolate biosynthesis; 2-amino-4-hydroxy-6-hydroxymethyl-7,8-dihydropteridine diphosphate from 7,8-dihydroneopterin triphosphate: step 4/4.</text>
</comment>
<evidence type="ECO:0000256" key="12">
    <source>
        <dbReference type="ARBA" id="ARBA00033413"/>
    </source>
</evidence>
<dbReference type="SUPFAM" id="SSF52540">
    <property type="entry name" value="P-loop containing nucleoside triphosphate hydrolases"/>
    <property type="match status" value="1"/>
</dbReference>
<dbReference type="Pfam" id="PF01712">
    <property type="entry name" value="dNK"/>
    <property type="match status" value="1"/>
</dbReference>
<feature type="domain" description="Deoxynucleoside kinase" evidence="14">
    <location>
        <begin position="179"/>
        <end position="372"/>
    </location>
</feature>
<dbReference type="GO" id="GO:0016301">
    <property type="term" value="F:kinase activity"/>
    <property type="evidence" value="ECO:0007669"/>
    <property type="project" value="UniProtKB-KW"/>
</dbReference>
<keyword evidence="8" id="KW-0067">ATP-binding</keyword>
<dbReference type="InterPro" id="IPR027417">
    <property type="entry name" value="P-loop_NTPase"/>
</dbReference>
<evidence type="ECO:0000259" key="13">
    <source>
        <dbReference type="Pfam" id="PF01288"/>
    </source>
</evidence>
<gene>
    <name evidence="15" type="ORF">SAMN04487893_103178</name>
</gene>
<evidence type="ECO:0000313" key="15">
    <source>
        <dbReference type="EMBL" id="SFJ11871.1"/>
    </source>
</evidence>
<comment type="similarity">
    <text evidence="2">Belongs to the HPPK family.</text>
</comment>
<dbReference type="InterPro" id="IPR035907">
    <property type="entry name" value="Hppk_sf"/>
</dbReference>
<keyword evidence="9" id="KW-0289">Folate biosynthesis</keyword>
<dbReference type="Proteomes" id="UP000243887">
    <property type="component" value="Unassembled WGS sequence"/>
</dbReference>
<evidence type="ECO:0000259" key="14">
    <source>
        <dbReference type="Pfam" id="PF01712"/>
    </source>
</evidence>
<evidence type="ECO:0000313" key="16">
    <source>
        <dbReference type="Proteomes" id="UP000243887"/>
    </source>
</evidence>
<proteinExistence type="inferred from homology"/>
<keyword evidence="5" id="KW-0808">Transferase</keyword>
<dbReference type="Gene3D" id="3.40.50.300">
    <property type="entry name" value="P-loop containing nucleotide triphosphate hydrolases"/>
    <property type="match status" value="1"/>
</dbReference>
<evidence type="ECO:0000256" key="9">
    <source>
        <dbReference type="ARBA" id="ARBA00022909"/>
    </source>
</evidence>
<evidence type="ECO:0000256" key="11">
    <source>
        <dbReference type="ARBA" id="ARBA00029766"/>
    </source>
</evidence>
<dbReference type="GO" id="GO:0005524">
    <property type="term" value="F:ATP binding"/>
    <property type="evidence" value="ECO:0007669"/>
    <property type="project" value="UniProtKB-KW"/>
</dbReference>
<dbReference type="CDD" id="cd00483">
    <property type="entry name" value="HPPK"/>
    <property type="match status" value="1"/>
</dbReference>
<dbReference type="STRING" id="1150112.SAMN04487893_103178"/>
<keyword evidence="6" id="KW-0547">Nucleotide-binding</keyword>
<dbReference type="UniPathway" id="UPA00077">
    <property type="reaction ID" value="UER00155"/>
</dbReference>
<protein>
    <recommendedName>
        <fullName evidence="4">2-amino-4-hydroxy-6-hydroxymethyldihydropteridine pyrophosphokinase</fullName>
        <ecNumber evidence="3">2.7.6.3</ecNumber>
    </recommendedName>
    <alternativeName>
        <fullName evidence="11">6-hydroxymethyl-7,8-dihydropterin pyrophosphokinase</fullName>
    </alternativeName>
    <alternativeName>
        <fullName evidence="12">7,8-dihydro-6-hydroxymethylpterin-pyrophosphokinase</fullName>
    </alternativeName>
</protein>
<evidence type="ECO:0000256" key="10">
    <source>
        <dbReference type="ARBA" id="ARBA00029409"/>
    </source>
</evidence>
<dbReference type="InterPro" id="IPR000550">
    <property type="entry name" value="Hppk"/>
</dbReference>
<dbReference type="GO" id="GO:0046656">
    <property type="term" value="P:folic acid biosynthetic process"/>
    <property type="evidence" value="ECO:0007669"/>
    <property type="project" value="UniProtKB-KW"/>
</dbReference>
<dbReference type="NCBIfam" id="TIGR01498">
    <property type="entry name" value="folK"/>
    <property type="match status" value="1"/>
</dbReference>
<dbReference type="EMBL" id="FORU01000003">
    <property type="protein sequence ID" value="SFJ11871.1"/>
    <property type="molecule type" value="Genomic_DNA"/>
</dbReference>
<dbReference type="InterPro" id="IPR031314">
    <property type="entry name" value="DNK_dom"/>
</dbReference>